<dbReference type="AlphaFoldDB" id="A0A016U3U1"/>
<evidence type="ECO:0000313" key="4">
    <source>
        <dbReference type="EMBL" id="EYC09497.1"/>
    </source>
</evidence>
<dbReference type="SUPFAM" id="SSF53098">
    <property type="entry name" value="Ribonuclease H-like"/>
    <property type="match status" value="1"/>
</dbReference>
<dbReference type="InterPro" id="IPR001584">
    <property type="entry name" value="Integrase_cat-core"/>
</dbReference>
<dbReference type="FunFam" id="3.30.420.10:FF:000032">
    <property type="entry name" value="Retrovirus-related Pol polyprotein from transposon 297-like Protein"/>
    <property type="match status" value="1"/>
</dbReference>
<dbReference type="InterPro" id="IPR050951">
    <property type="entry name" value="Retrovirus_Pol_polyprotein"/>
</dbReference>
<proteinExistence type="predicted"/>
<dbReference type="OrthoDB" id="5853607at2759"/>
<dbReference type="GO" id="GO:0015074">
    <property type="term" value="P:DNA integration"/>
    <property type="evidence" value="ECO:0007669"/>
    <property type="project" value="InterPro"/>
</dbReference>
<dbReference type="EMBL" id="JARK01001396">
    <property type="protein sequence ID" value="EYC09497.1"/>
    <property type="molecule type" value="Genomic_DNA"/>
</dbReference>
<dbReference type="Proteomes" id="UP000024635">
    <property type="component" value="Unassembled WGS sequence"/>
</dbReference>
<dbReference type="Pfam" id="PF00665">
    <property type="entry name" value="rve"/>
    <property type="match status" value="1"/>
</dbReference>
<dbReference type="FunFam" id="1.10.340.70:FF:000001">
    <property type="entry name" value="Retrovirus-related Pol polyprotein from transposon gypsy-like Protein"/>
    <property type="match status" value="1"/>
</dbReference>
<dbReference type="PROSITE" id="PS50994">
    <property type="entry name" value="INTEGRASE"/>
    <property type="match status" value="1"/>
</dbReference>
<organism evidence="4 5">
    <name type="scientific">Ancylostoma ceylanicum</name>
    <dbReference type="NCBI Taxonomy" id="53326"/>
    <lineage>
        <taxon>Eukaryota</taxon>
        <taxon>Metazoa</taxon>
        <taxon>Ecdysozoa</taxon>
        <taxon>Nematoda</taxon>
        <taxon>Chromadorea</taxon>
        <taxon>Rhabditida</taxon>
        <taxon>Rhabditina</taxon>
        <taxon>Rhabditomorpha</taxon>
        <taxon>Strongyloidea</taxon>
        <taxon>Ancylostomatidae</taxon>
        <taxon>Ancylostomatinae</taxon>
        <taxon>Ancylostoma</taxon>
    </lineage>
</organism>
<dbReference type="STRING" id="53326.A0A016U3U1"/>
<sequence length="823" mass="94299">MLKKDGTAVRIVPRSKRREVFNEAHKGSLAGHFAVKKLLRLLKTKVFWEGMEKDVARWQKECQECFLANPKRSHKPPLKPFVAAKPFEIICADILEMGLSISGMKYVLVVVDHFSKWLGAYAIKDKSAETVATTLFQRWVCENARWPRQLHTDQGTEFVNNVMEELAKVAGIKVTSTKGYNSRENGLSERAIGTIQRMLKKKIENTDNWDVMLPNVVYAYNVTPHEATGESPFFLLHGFDPFIPSSVIPEGQVTKYQIDLDDYKTELLRGMQLVREHVQEYTTAYRQKMKEHYDNRHDVDVTKLPQVGGRVFMKLPTEKRKSKHPKLTYDWDGPFRVLEVRDTSALISRIGANEDPLCIQIDLLRVCPDELSAEPIKSMTRRKQRRKVRKVTVSSVKVARTVKCEENNVSLHFRSEREFDVNDEMHCLHGRFRCQGQPLPLMEGVPQIDMSQCNCSASITAVELIPDLPQPAQSHRVECVLEGARVIAIWQGLGTLAEKVKWILDPFHRRVTPKSVALSYAFFRSRCLHISVMAGTVAANGIMRHAMISGWSCDITQIFELGWQIASRLSWKIAQTAVGKEHRKILIVVPESLHRLKFAAHGMKDTKVFFYREFREIHLKRTELFDDNLGKVIVVLPSLEPKPGSWLALVHAWSMWLQCGCRVFLIAGPRPRDENSWYRVATQARIHMNGFLEDHQELMPQVVDKLVVENGTIDPNSPAYAVAVLDDDSGWLPERQARLFYEYLTRQLAPFLAFEPLPVHKRPRVVTGEPSTAARERDYPAVKDGRVNKNAQRRKEQRKRRSEARAAARALEQLQMGKTDETE</sequence>
<name>A0A016U3U1_9BILA</name>
<dbReference type="PANTHER" id="PTHR37984:SF15">
    <property type="entry name" value="INTEGRASE CATALYTIC DOMAIN-CONTAINING PROTEIN"/>
    <property type="match status" value="1"/>
</dbReference>
<feature type="compositionally biased region" description="Basic and acidic residues" evidence="2">
    <location>
        <begin position="774"/>
        <end position="787"/>
    </location>
</feature>
<comment type="caution">
    <text evidence="4">The sequence shown here is derived from an EMBL/GenBank/DDBJ whole genome shotgun (WGS) entry which is preliminary data.</text>
</comment>
<dbReference type="InterPro" id="IPR041588">
    <property type="entry name" value="Integrase_H2C2"/>
</dbReference>
<dbReference type="EC" id="2.7.7.49" evidence="1"/>
<feature type="compositionally biased region" description="Basic residues" evidence="2">
    <location>
        <begin position="791"/>
        <end position="802"/>
    </location>
</feature>
<dbReference type="InterPro" id="IPR036397">
    <property type="entry name" value="RNaseH_sf"/>
</dbReference>
<dbReference type="GO" id="GO:0003676">
    <property type="term" value="F:nucleic acid binding"/>
    <property type="evidence" value="ECO:0007669"/>
    <property type="project" value="InterPro"/>
</dbReference>
<dbReference type="GO" id="GO:0003964">
    <property type="term" value="F:RNA-directed DNA polymerase activity"/>
    <property type="evidence" value="ECO:0007669"/>
    <property type="project" value="UniProtKB-EC"/>
</dbReference>
<feature type="region of interest" description="Disordered" evidence="2">
    <location>
        <begin position="765"/>
        <end position="823"/>
    </location>
</feature>
<accession>A0A016U3U1</accession>
<evidence type="ECO:0000313" key="5">
    <source>
        <dbReference type="Proteomes" id="UP000024635"/>
    </source>
</evidence>
<dbReference type="InterPro" id="IPR012337">
    <property type="entry name" value="RNaseH-like_sf"/>
</dbReference>
<protein>
    <recommendedName>
        <fullName evidence="1">RNA-directed DNA polymerase</fullName>
        <ecNumber evidence="1">2.7.7.49</ecNumber>
    </recommendedName>
</protein>
<keyword evidence="5" id="KW-1185">Reference proteome</keyword>
<reference evidence="5" key="1">
    <citation type="journal article" date="2015" name="Nat. Genet.">
        <title>The genome and transcriptome of the zoonotic hookworm Ancylostoma ceylanicum identify infection-specific gene families.</title>
        <authorList>
            <person name="Schwarz E.M."/>
            <person name="Hu Y."/>
            <person name="Antoshechkin I."/>
            <person name="Miller M.M."/>
            <person name="Sternberg P.W."/>
            <person name="Aroian R.V."/>
        </authorList>
    </citation>
    <scope>NUCLEOTIDE SEQUENCE</scope>
    <source>
        <strain evidence="5">HY135</strain>
    </source>
</reference>
<feature type="domain" description="Integrase catalytic" evidence="3">
    <location>
        <begin position="82"/>
        <end position="240"/>
    </location>
</feature>
<evidence type="ECO:0000256" key="1">
    <source>
        <dbReference type="ARBA" id="ARBA00012493"/>
    </source>
</evidence>
<dbReference type="PANTHER" id="PTHR37984">
    <property type="entry name" value="PROTEIN CBG26694"/>
    <property type="match status" value="1"/>
</dbReference>
<evidence type="ECO:0000256" key="2">
    <source>
        <dbReference type="SAM" id="MobiDB-lite"/>
    </source>
</evidence>
<dbReference type="Pfam" id="PF17921">
    <property type="entry name" value="Integrase_H2C2"/>
    <property type="match status" value="1"/>
</dbReference>
<dbReference type="Gene3D" id="1.10.340.70">
    <property type="match status" value="1"/>
</dbReference>
<evidence type="ECO:0000259" key="3">
    <source>
        <dbReference type="PROSITE" id="PS50994"/>
    </source>
</evidence>
<dbReference type="Gene3D" id="3.30.420.10">
    <property type="entry name" value="Ribonuclease H-like superfamily/Ribonuclease H"/>
    <property type="match status" value="1"/>
</dbReference>
<gene>
    <name evidence="4" type="primary">Acey_s0060.g3151</name>
    <name evidence="4" type="ORF">Y032_0060g3151</name>
</gene>